<organism evidence="2 3">
    <name type="scientific">Clathrospora elynae</name>
    <dbReference type="NCBI Taxonomy" id="706981"/>
    <lineage>
        <taxon>Eukaryota</taxon>
        <taxon>Fungi</taxon>
        <taxon>Dikarya</taxon>
        <taxon>Ascomycota</taxon>
        <taxon>Pezizomycotina</taxon>
        <taxon>Dothideomycetes</taxon>
        <taxon>Pleosporomycetidae</taxon>
        <taxon>Pleosporales</taxon>
        <taxon>Diademaceae</taxon>
        <taxon>Clathrospora</taxon>
    </lineage>
</organism>
<proteinExistence type="predicted"/>
<dbReference type="OrthoDB" id="5242705at2759"/>
<reference evidence="2" key="1">
    <citation type="journal article" date="2020" name="Stud. Mycol.">
        <title>101 Dothideomycetes genomes: a test case for predicting lifestyles and emergence of pathogens.</title>
        <authorList>
            <person name="Haridas S."/>
            <person name="Albert R."/>
            <person name="Binder M."/>
            <person name="Bloem J."/>
            <person name="Labutti K."/>
            <person name="Salamov A."/>
            <person name="Andreopoulos B."/>
            <person name="Baker S."/>
            <person name="Barry K."/>
            <person name="Bills G."/>
            <person name="Bluhm B."/>
            <person name="Cannon C."/>
            <person name="Castanera R."/>
            <person name="Culley D."/>
            <person name="Daum C."/>
            <person name="Ezra D."/>
            <person name="Gonzalez J."/>
            <person name="Henrissat B."/>
            <person name="Kuo A."/>
            <person name="Liang C."/>
            <person name="Lipzen A."/>
            <person name="Lutzoni F."/>
            <person name="Magnuson J."/>
            <person name="Mondo S."/>
            <person name="Nolan M."/>
            <person name="Ohm R."/>
            <person name="Pangilinan J."/>
            <person name="Park H.-J."/>
            <person name="Ramirez L."/>
            <person name="Alfaro M."/>
            <person name="Sun H."/>
            <person name="Tritt A."/>
            <person name="Yoshinaga Y."/>
            <person name="Zwiers L.-H."/>
            <person name="Turgeon B."/>
            <person name="Goodwin S."/>
            <person name="Spatafora J."/>
            <person name="Crous P."/>
            <person name="Grigoriev I."/>
        </authorList>
    </citation>
    <scope>NUCLEOTIDE SEQUENCE</scope>
    <source>
        <strain evidence="2">CBS 161.51</strain>
    </source>
</reference>
<evidence type="ECO:0000256" key="1">
    <source>
        <dbReference type="SAM" id="Phobius"/>
    </source>
</evidence>
<protein>
    <submittedName>
        <fullName evidence="2">Uncharacterized protein</fullName>
    </submittedName>
</protein>
<dbReference type="AlphaFoldDB" id="A0A6A5SY94"/>
<name>A0A6A5SY94_9PLEO</name>
<accession>A0A6A5SY94</accession>
<keyword evidence="3" id="KW-1185">Reference proteome</keyword>
<dbReference type="PANTHER" id="PTHR35394">
    <property type="entry name" value="DUF3176 DOMAIN-CONTAINING PROTEIN"/>
    <property type="match status" value="1"/>
</dbReference>
<keyword evidence="1" id="KW-1133">Transmembrane helix</keyword>
<dbReference type="InterPro" id="IPR021514">
    <property type="entry name" value="DUF3176"/>
</dbReference>
<evidence type="ECO:0000313" key="2">
    <source>
        <dbReference type="EMBL" id="KAF1945645.1"/>
    </source>
</evidence>
<sequence>MQDSRKEIMANIQYKGFVRSQRTCERFYSLSNFDTLHTNTACRFADYWRDLGPALSRTTTHLSVPNSGASVLLSSCTTNLSDNAINARNRHSWRETVQTHNCPLTISSLATSDMAHPLTTATTADWDTEPKDGRPLLRASTTFYDRVVTDWWWWELLSWTVSFACATAIVGVLWFYDGKRQTEYLATGITPNAYVAVFAAVSKAALILPVSEAIGQLKWVWFQEAAL</sequence>
<keyword evidence="1" id="KW-0812">Transmembrane</keyword>
<gene>
    <name evidence="2" type="ORF">EJ02DRAFT_35101</name>
</gene>
<dbReference type="Pfam" id="PF11374">
    <property type="entry name" value="DUF3176"/>
    <property type="match status" value="1"/>
</dbReference>
<dbReference type="PANTHER" id="PTHR35394:SF5">
    <property type="entry name" value="DUF3176 DOMAIN-CONTAINING PROTEIN"/>
    <property type="match status" value="1"/>
</dbReference>
<dbReference type="EMBL" id="ML976008">
    <property type="protein sequence ID" value="KAF1945645.1"/>
    <property type="molecule type" value="Genomic_DNA"/>
</dbReference>
<dbReference type="Proteomes" id="UP000800038">
    <property type="component" value="Unassembled WGS sequence"/>
</dbReference>
<evidence type="ECO:0000313" key="3">
    <source>
        <dbReference type="Proteomes" id="UP000800038"/>
    </source>
</evidence>
<keyword evidence="1" id="KW-0472">Membrane</keyword>
<feature type="transmembrane region" description="Helical" evidence="1">
    <location>
        <begin position="151"/>
        <end position="176"/>
    </location>
</feature>